<dbReference type="WBParaSite" id="SSLN_0001239401-mRNA-1">
    <property type="protein sequence ID" value="SSLN_0001239401-mRNA-1"/>
    <property type="gene ID" value="SSLN_0001239401"/>
</dbReference>
<evidence type="ECO:0000313" key="2">
    <source>
        <dbReference type="EMBL" id="VDL98329.1"/>
    </source>
</evidence>
<dbReference type="EMBL" id="UYSU01036905">
    <property type="protein sequence ID" value="VDL98329.1"/>
    <property type="molecule type" value="Genomic_DNA"/>
</dbReference>
<reference evidence="2 3" key="2">
    <citation type="submission" date="2018-11" db="EMBL/GenBank/DDBJ databases">
        <authorList>
            <consortium name="Pathogen Informatics"/>
        </authorList>
    </citation>
    <scope>NUCLEOTIDE SEQUENCE [LARGE SCALE GENOMIC DNA]</scope>
    <source>
        <strain evidence="2 3">NST_G2</strain>
    </source>
</reference>
<organism evidence="4">
    <name type="scientific">Schistocephalus solidus</name>
    <name type="common">Tapeworm</name>
    <dbReference type="NCBI Taxonomy" id="70667"/>
    <lineage>
        <taxon>Eukaryota</taxon>
        <taxon>Metazoa</taxon>
        <taxon>Spiralia</taxon>
        <taxon>Lophotrochozoa</taxon>
        <taxon>Platyhelminthes</taxon>
        <taxon>Cestoda</taxon>
        <taxon>Eucestoda</taxon>
        <taxon>Diphyllobothriidea</taxon>
        <taxon>Diphyllobothriidae</taxon>
        <taxon>Schistocephalus</taxon>
    </lineage>
</organism>
<evidence type="ECO:0000313" key="3">
    <source>
        <dbReference type="Proteomes" id="UP000275846"/>
    </source>
</evidence>
<feature type="compositionally biased region" description="Basic and acidic residues" evidence="1">
    <location>
        <begin position="28"/>
        <end position="51"/>
    </location>
</feature>
<protein>
    <submittedName>
        <fullName evidence="2 4">Uncharacterized protein</fullName>
    </submittedName>
</protein>
<feature type="region of interest" description="Disordered" evidence="1">
    <location>
        <begin position="1"/>
        <end position="109"/>
    </location>
</feature>
<proteinExistence type="predicted"/>
<feature type="compositionally biased region" description="Basic and acidic residues" evidence="1">
    <location>
        <begin position="58"/>
        <end position="72"/>
    </location>
</feature>
<reference evidence="4" key="1">
    <citation type="submission" date="2016-06" db="UniProtKB">
        <authorList>
            <consortium name="WormBaseParasite"/>
        </authorList>
    </citation>
    <scope>IDENTIFICATION</scope>
</reference>
<name>A0A183T646_SCHSO</name>
<keyword evidence="3" id="KW-1185">Reference proteome</keyword>
<sequence>MPHTNAFVGKTVENANQQDLRSGLNTDPGEHSLRMDTDDGRLRTDENRDSGNDSVSTDETRTTDANEGRETNMRVWETNAGNADEINDPCHPDSPQTKGGRKSTGQQNS</sequence>
<gene>
    <name evidence="2" type="ORF">SSLN_LOCUS11944</name>
</gene>
<dbReference type="AlphaFoldDB" id="A0A183T646"/>
<evidence type="ECO:0000256" key="1">
    <source>
        <dbReference type="SAM" id="MobiDB-lite"/>
    </source>
</evidence>
<feature type="compositionally biased region" description="Polar residues" evidence="1">
    <location>
        <begin position="13"/>
        <end position="25"/>
    </location>
</feature>
<evidence type="ECO:0000313" key="4">
    <source>
        <dbReference type="WBParaSite" id="SSLN_0001239401-mRNA-1"/>
    </source>
</evidence>
<dbReference type="Proteomes" id="UP000275846">
    <property type="component" value="Unassembled WGS sequence"/>
</dbReference>
<accession>A0A183T646</accession>